<reference evidence="1 2" key="1">
    <citation type="submission" date="2017-03" db="EMBL/GenBank/DDBJ databases">
        <title>Genome analysis of strain PAMC 26510.</title>
        <authorList>
            <person name="Oh H.-M."/>
            <person name="Yang J.-A."/>
        </authorList>
    </citation>
    <scope>NUCLEOTIDE SEQUENCE [LARGE SCALE GENOMIC DNA]</scope>
    <source>
        <strain evidence="1 2">PAMC 26510</strain>
    </source>
</reference>
<protein>
    <submittedName>
        <fullName evidence="1">Uncharacterized protein</fullName>
    </submittedName>
</protein>
<sequence>MAHMKAPTLTDALPILKEILMEPMEQIRLNGLPGSTA</sequence>
<dbReference type="AlphaFoldDB" id="A0A242NA54"/>
<name>A0A242NA54_CABSO</name>
<comment type="caution">
    <text evidence="1">The sequence shown here is derived from an EMBL/GenBank/DDBJ whole genome shotgun (WGS) entry which is preliminary data.</text>
</comment>
<gene>
    <name evidence="1" type="ORF">PAMC26510_01360</name>
</gene>
<organism evidence="1 2">
    <name type="scientific">Caballeronia sordidicola</name>
    <name type="common">Burkholderia sordidicola</name>
    <dbReference type="NCBI Taxonomy" id="196367"/>
    <lineage>
        <taxon>Bacteria</taxon>
        <taxon>Pseudomonadati</taxon>
        <taxon>Pseudomonadota</taxon>
        <taxon>Betaproteobacteria</taxon>
        <taxon>Burkholderiales</taxon>
        <taxon>Burkholderiaceae</taxon>
        <taxon>Caballeronia</taxon>
    </lineage>
</organism>
<dbReference type="EMBL" id="NBTY01000004">
    <property type="protein sequence ID" value="OTP80614.1"/>
    <property type="molecule type" value="Genomic_DNA"/>
</dbReference>
<accession>A0A242NA54</accession>
<evidence type="ECO:0000313" key="1">
    <source>
        <dbReference type="EMBL" id="OTP80614.1"/>
    </source>
</evidence>
<proteinExistence type="predicted"/>
<evidence type="ECO:0000313" key="2">
    <source>
        <dbReference type="Proteomes" id="UP000194546"/>
    </source>
</evidence>
<dbReference type="Proteomes" id="UP000194546">
    <property type="component" value="Unassembled WGS sequence"/>
</dbReference>